<dbReference type="EMBL" id="CP023004">
    <property type="protein sequence ID" value="AWI10189.1"/>
    <property type="molecule type" value="Genomic_DNA"/>
</dbReference>
<dbReference type="GO" id="GO:0008168">
    <property type="term" value="F:methyltransferase activity"/>
    <property type="evidence" value="ECO:0007669"/>
    <property type="project" value="UniProtKB-KW"/>
</dbReference>
<dbReference type="AlphaFoldDB" id="A0A2U8E5H2"/>
<dbReference type="KEGG" id="elut:CKA38_13815"/>
<dbReference type="GO" id="GO:0032259">
    <property type="term" value="P:methylation"/>
    <property type="evidence" value="ECO:0007669"/>
    <property type="project" value="UniProtKB-KW"/>
</dbReference>
<organism evidence="2 3">
    <name type="scientific">Ereboglobus luteus</name>
    <dbReference type="NCBI Taxonomy" id="1796921"/>
    <lineage>
        <taxon>Bacteria</taxon>
        <taxon>Pseudomonadati</taxon>
        <taxon>Verrucomicrobiota</taxon>
        <taxon>Opitutia</taxon>
        <taxon>Opitutales</taxon>
        <taxon>Opitutaceae</taxon>
        <taxon>Ereboglobus</taxon>
    </lineage>
</organism>
<accession>A0A2U8E5H2</accession>
<name>A0A2U8E5H2_9BACT</name>
<evidence type="ECO:0000259" key="1">
    <source>
        <dbReference type="Pfam" id="PF01728"/>
    </source>
</evidence>
<dbReference type="RefSeq" id="WP_108826089.1">
    <property type="nucleotide sequence ID" value="NZ_CP023004.1"/>
</dbReference>
<sequence>MILRCQPGYELLLERELRPHGLAMGANGGGWLATANTQETENACPDLCFAHSALLAPREITGESVNALAARIAEYFLESARTERFDAQWPLAFDCAANLDGLGRRADAVEKAFNELLRKRMSRVAKLAALPSRLSPFSPSPLRGLFVYFTDFQRAHVARESISYGQRRMADDPLAPSRSYLKVEEAYGVIGREPAPGETVVDLGAAPGGWSYSAAKRGARVVAVDNGPLKAGALNNPLITHLQQDAFHFDPTQSDATSNAPADWLFCDLVEDPRHVLENILLPWVERRWCKHYIVNLKFGRTDPVALLSEARARIPAARIRHLYHDREEFTLVASL</sequence>
<dbReference type="SUPFAM" id="SSF53335">
    <property type="entry name" value="S-adenosyl-L-methionine-dependent methyltransferases"/>
    <property type="match status" value="1"/>
</dbReference>
<protein>
    <submittedName>
        <fullName evidence="2">rRNA methyltransferase</fullName>
    </submittedName>
</protein>
<dbReference type="Gene3D" id="3.40.50.150">
    <property type="entry name" value="Vaccinia Virus protein VP39"/>
    <property type="match status" value="1"/>
</dbReference>
<evidence type="ECO:0000313" key="2">
    <source>
        <dbReference type="EMBL" id="AWI10189.1"/>
    </source>
</evidence>
<dbReference type="PANTHER" id="PTHR37524">
    <property type="entry name" value="RIBOSOMAL RNA LARGE SUBUNIT METHYLTRANSFERASE M"/>
    <property type="match status" value="1"/>
</dbReference>
<dbReference type="PANTHER" id="PTHR37524:SF2">
    <property type="entry name" value="RIBOSOMAL RNA METHYLTRANSFERASE FTSJ DOMAIN-CONTAINING PROTEIN"/>
    <property type="match status" value="1"/>
</dbReference>
<reference evidence="2 3" key="1">
    <citation type="journal article" date="2018" name="Syst. Appl. Microbiol.">
        <title>Ereboglobus luteus gen. nov. sp. nov. from cockroach guts, and new insights into the oxygen relationship of the genera Opitutus and Didymococcus (Verrucomicrobia: Opitutaceae).</title>
        <authorList>
            <person name="Tegtmeier D."/>
            <person name="Belitz A."/>
            <person name="Radek R."/>
            <person name="Heimerl T."/>
            <person name="Brune A."/>
        </authorList>
    </citation>
    <scope>NUCLEOTIDE SEQUENCE [LARGE SCALE GENOMIC DNA]</scope>
    <source>
        <strain evidence="2 3">Ho45</strain>
    </source>
</reference>
<keyword evidence="2" id="KW-0808">Transferase</keyword>
<feature type="domain" description="Ribosomal RNA methyltransferase FtsJ" evidence="1">
    <location>
        <begin position="177"/>
        <end position="271"/>
    </location>
</feature>
<evidence type="ECO:0000313" key="3">
    <source>
        <dbReference type="Proteomes" id="UP000244896"/>
    </source>
</evidence>
<dbReference type="Proteomes" id="UP000244896">
    <property type="component" value="Chromosome"/>
</dbReference>
<dbReference type="OrthoDB" id="154490at2"/>
<proteinExistence type="predicted"/>
<dbReference type="Pfam" id="PF01728">
    <property type="entry name" value="FtsJ"/>
    <property type="match status" value="1"/>
</dbReference>
<keyword evidence="3" id="KW-1185">Reference proteome</keyword>
<dbReference type="InterPro" id="IPR029063">
    <property type="entry name" value="SAM-dependent_MTases_sf"/>
</dbReference>
<gene>
    <name evidence="2" type="ORF">CKA38_13815</name>
</gene>
<dbReference type="InterPro" id="IPR002877">
    <property type="entry name" value="RNA_MeTrfase_FtsJ_dom"/>
</dbReference>
<keyword evidence="2" id="KW-0489">Methyltransferase</keyword>